<evidence type="ECO:0000313" key="3">
    <source>
        <dbReference type="Proteomes" id="UP000297527"/>
    </source>
</evidence>
<dbReference type="Proteomes" id="UP000297527">
    <property type="component" value="Unassembled WGS sequence"/>
</dbReference>
<accession>A0A4Z1HMQ2</accession>
<dbReference type="EMBL" id="PQXN01000192">
    <property type="protein sequence ID" value="TGO50095.1"/>
    <property type="molecule type" value="Genomic_DNA"/>
</dbReference>
<feature type="compositionally biased region" description="Acidic residues" evidence="1">
    <location>
        <begin position="125"/>
        <end position="136"/>
    </location>
</feature>
<feature type="compositionally biased region" description="Low complexity" evidence="1">
    <location>
        <begin position="90"/>
        <end position="102"/>
    </location>
</feature>
<protein>
    <recommendedName>
        <fullName evidence="4">GIY-YIG domain-containing protein</fullName>
    </recommendedName>
</protein>
<feature type="compositionally biased region" description="Polar residues" evidence="1">
    <location>
        <begin position="137"/>
        <end position="156"/>
    </location>
</feature>
<feature type="compositionally biased region" description="Low complexity" evidence="1">
    <location>
        <begin position="58"/>
        <end position="68"/>
    </location>
</feature>
<feature type="region of interest" description="Disordered" evidence="1">
    <location>
        <begin position="258"/>
        <end position="278"/>
    </location>
</feature>
<evidence type="ECO:0008006" key="4">
    <source>
        <dbReference type="Google" id="ProtNLM"/>
    </source>
</evidence>
<keyword evidence="3" id="KW-1185">Reference proteome</keyword>
<comment type="caution">
    <text evidence="2">The sequence shown here is derived from an EMBL/GenBank/DDBJ whole genome shotgun (WGS) entry which is preliminary data.</text>
</comment>
<feature type="region of interest" description="Disordered" evidence="1">
    <location>
        <begin position="1"/>
        <end position="165"/>
    </location>
</feature>
<organism evidence="2 3">
    <name type="scientific">Botryotinia convoluta</name>
    <dbReference type="NCBI Taxonomy" id="54673"/>
    <lineage>
        <taxon>Eukaryota</taxon>
        <taxon>Fungi</taxon>
        <taxon>Dikarya</taxon>
        <taxon>Ascomycota</taxon>
        <taxon>Pezizomycotina</taxon>
        <taxon>Leotiomycetes</taxon>
        <taxon>Helotiales</taxon>
        <taxon>Sclerotiniaceae</taxon>
        <taxon>Botryotinia</taxon>
    </lineage>
</organism>
<name>A0A4Z1HMQ2_9HELO</name>
<feature type="compositionally biased region" description="Basic and acidic residues" evidence="1">
    <location>
        <begin position="193"/>
        <end position="205"/>
    </location>
</feature>
<proteinExistence type="predicted"/>
<dbReference type="AlphaFoldDB" id="A0A4Z1HMQ2"/>
<evidence type="ECO:0000313" key="2">
    <source>
        <dbReference type="EMBL" id="TGO50095.1"/>
    </source>
</evidence>
<sequence length="792" mass="87639">MSANAPSNPPSNPSHSLKTNNLRSYLKKEANVPEEGLPAKGGLPEKGQTSEEEELLLKKNNVNLQSSKRNSPQASSLSKSRGPSKAPKRTSLGTSGSLTLGASAGGSGPFQPHRRPMIRYFDSSLENDDDDDDEIENGQSPNSNSVLAPRSANSMIRRSARSRPSVDYATAFDVSMELDVPSPPRSSRARTLIKSESKRVSEEKPSVPSKRRYVSSGHVANPEKAQEANTSVAQGDLKEQLVEEQLEELYDYELGDQSDSEVSEFGDLSDNGESSEEEDTAVAGIEDEDANITWGRLLEIVDDCTLSKASFRDFERKLFDRLMFALTKYVDCLKNDTVVKWRNLGKVTKLIVNKGNEKAFNKIILKIVESISVPARRVLGANIVDLTQLANELDADIPVHMNARSKWGVYVDLCMNKSREISAIYLGSSCNRMGIRTRILDHLNKAEKAGHKDNSVHYQWLRSNGGAKVANFRLLSTLPATGFNHLLVELIETLLIIMCGTFNTASSRHQPQLEVVILSMDDETVFNPILVGLKRSLPGLAFSGLYEAREPHQVDGIMCSSEHCEKVLGPLSNYGYFNKSVYCSTHQLQMRKDGKTKKILKRIPIGIKCAGLDCEKVTSGVPGTFSWFGDLVYCSSHRSQMQKNGTTEILTRHWVSGTETGKRVIIPIAQKCGEPSCQRVRSKDGMDFTWFENVAYCKKHGRQMKKNGATRETTIVKIPEGQKCAAPDCRNIDAKGGRLQWFDKVAYCEECAMEGCSTVKSHSKDGFGRVSGVSGQIYCAYHRNKVSRENKA</sequence>
<evidence type="ECO:0000256" key="1">
    <source>
        <dbReference type="SAM" id="MobiDB-lite"/>
    </source>
</evidence>
<gene>
    <name evidence="2" type="ORF">BCON_0192g00230</name>
</gene>
<feature type="compositionally biased region" description="Polar residues" evidence="1">
    <location>
        <begin position="69"/>
        <end position="81"/>
    </location>
</feature>
<reference evidence="2 3" key="1">
    <citation type="submission" date="2017-12" db="EMBL/GenBank/DDBJ databases">
        <title>Comparative genomics of Botrytis spp.</title>
        <authorList>
            <person name="Valero-Jimenez C.A."/>
            <person name="Tapia P."/>
            <person name="Veloso J."/>
            <person name="Silva-Moreno E."/>
            <person name="Staats M."/>
            <person name="Valdes J.H."/>
            <person name="Van Kan J.A.L."/>
        </authorList>
    </citation>
    <scope>NUCLEOTIDE SEQUENCE [LARGE SCALE GENOMIC DNA]</scope>
    <source>
        <strain evidence="2 3">MUCL11595</strain>
    </source>
</reference>
<feature type="region of interest" description="Disordered" evidence="1">
    <location>
        <begin position="178"/>
        <end position="234"/>
    </location>
</feature>